<feature type="transmembrane region" description="Helical" evidence="12">
    <location>
        <begin position="7"/>
        <end position="27"/>
    </location>
</feature>
<evidence type="ECO:0000313" key="13">
    <source>
        <dbReference type="EMBL" id="MBP1468147.1"/>
    </source>
</evidence>
<evidence type="ECO:0000256" key="9">
    <source>
        <dbReference type="ARBA" id="ARBA00023136"/>
    </source>
</evidence>
<accession>A0ABS4DFE0</accession>
<reference evidence="13 14" key="1">
    <citation type="submission" date="2021-03" db="EMBL/GenBank/DDBJ databases">
        <authorList>
            <person name="Grouzdev D.S."/>
        </authorList>
    </citation>
    <scope>NUCLEOTIDE SEQUENCE [LARGE SCALE GENOMIC DNA]</scope>
    <source>
        <strain evidence="13 14">M50-1</strain>
    </source>
</reference>
<keyword evidence="14" id="KW-1185">Reference proteome</keyword>
<comment type="caution">
    <text evidence="13">The sequence shown here is derived from an EMBL/GenBank/DDBJ whole genome shotgun (WGS) entry which is preliminary data.</text>
</comment>
<feature type="transmembrane region" description="Helical" evidence="12">
    <location>
        <begin position="93"/>
        <end position="114"/>
    </location>
</feature>
<dbReference type="PANTHER" id="PTHR35457">
    <property type="entry name" value="HEME A SYNTHASE"/>
    <property type="match status" value="1"/>
</dbReference>
<evidence type="ECO:0000256" key="5">
    <source>
        <dbReference type="ARBA" id="ARBA00022989"/>
    </source>
</evidence>
<name>A0ABS4DFE0_9CHLR</name>
<comment type="pathway">
    <text evidence="11">Porphyrin-containing compound metabolism.</text>
</comment>
<feature type="transmembrane region" description="Helical" evidence="12">
    <location>
        <begin position="217"/>
        <end position="237"/>
    </location>
</feature>
<evidence type="ECO:0000256" key="1">
    <source>
        <dbReference type="ARBA" id="ARBA00004141"/>
    </source>
</evidence>
<keyword evidence="3 12" id="KW-0812">Transmembrane</keyword>
<dbReference type="EMBL" id="SIJK02000057">
    <property type="protein sequence ID" value="MBP1468147.1"/>
    <property type="molecule type" value="Genomic_DNA"/>
</dbReference>
<protein>
    <submittedName>
        <fullName evidence="13">COX15/CtaA family protein</fullName>
    </submittedName>
</protein>
<evidence type="ECO:0000256" key="3">
    <source>
        <dbReference type="ARBA" id="ARBA00022692"/>
    </source>
</evidence>
<feature type="transmembrane region" description="Helical" evidence="12">
    <location>
        <begin position="164"/>
        <end position="187"/>
    </location>
</feature>
<keyword evidence="4" id="KW-0479">Metal-binding</keyword>
<comment type="subcellular location">
    <subcellularLocation>
        <location evidence="1">Membrane</location>
        <topology evidence="1">Multi-pass membrane protein</topology>
    </subcellularLocation>
</comment>
<feature type="transmembrane region" description="Helical" evidence="12">
    <location>
        <begin position="249"/>
        <end position="268"/>
    </location>
</feature>
<evidence type="ECO:0000313" key="14">
    <source>
        <dbReference type="Proteomes" id="UP001193081"/>
    </source>
</evidence>
<evidence type="ECO:0000256" key="6">
    <source>
        <dbReference type="ARBA" id="ARBA00023002"/>
    </source>
</evidence>
<evidence type="ECO:0000256" key="11">
    <source>
        <dbReference type="ARBA" id="ARBA00023444"/>
    </source>
</evidence>
<gene>
    <name evidence="13" type="ORF">EYB53_020720</name>
</gene>
<evidence type="ECO:0000256" key="12">
    <source>
        <dbReference type="SAM" id="Phobius"/>
    </source>
</evidence>
<evidence type="ECO:0000256" key="2">
    <source>
        <dbReference type="ARBA" id="ARBA00022475"/>
    </source>
</evidence>
<dbReference type="PANTHER" id="PTHR35457:SF1">
    <property type="entry name" value="HEME A SYNTHASE"/>
    <property type="match status" value="1"/>
</dbReference>
<feature type="transmembrane region" description="Helical" evidence="12">
    <location>
        <begin position="274"/>
        <end position="300"/>
    </location>
</feature>
<keyword evidence="2" id="KW-1003">Cell membrane</keyword>
<keyword evidence="8" id="KW-0350">Heme biosynthesis</keyword>
<feature type="transmembrane region" description="Helical" evidence="12">
    <location>
        <begin position="60"/>
        <end position="81"/>
    </location>
</feature>
<keyword evidence="10" id="KW-1015">Disulfide bond</keyword>
<dbReference type="Proteomes" id="UP001193081">
    <property type="component" value="Unassembled WGS sequence"/>
</dbReference>
<organism evidence="13 14">
    <name type="scientific">Candidatus Chloroploca mongolica</name>
    <dbReference type="NCBI Taxonomy" id="2528176"/>
    <lineage>
        <taxon>Bacteria</taxon>
        <taxon>Bacillati</taxon>
        <taxon>Chloroflexota</taxon>
        <taxon>Chloroflexia</taxon>
        <taxon>Chloroflexales</taxon>
        <taxon>Chloroflexineae</taxon>
        <taxon>Oscillochloridaceae</taxon>
        <taxon>Candidatus Chloroploca</taxon>
    </lineage>
</organism>
<dbReference type="InterPro" id="IPR003780">
    <property type="entry name" value="COX15/CtaA_fam"/>
</dbReference>
<evidence type="ECO:0000256" key="8">
    <source>
        <dbReference type="ARBA" id="ARBA00023133"/>
    </source>
</evidence>
<proteinExistence type="predicted"/>
<dbReference type="Pfam" id="PF02628">
    <property type="entry name" value="COX15-CtaA"/>
    <property type="match status" value="1"/>
</dbReference>
<keyword evidence="6" id="KW-0560">Oxidoreductase</keyword>
<feature type="transmembrane region" description="Helical" evidence="12">
    <location>
        <begin position="126"/>
        <end position="152"/>
    </location>
</feature>
<keyword evidence="7" id="KW-0408">Iron</keyword>
<sequence length="321" mass="34268">MLNQRFAAFAWANVAYNLLVILGGAFVRATGSGAGCGDHWPLCDGQVIPRAPNTEMMIEFTHRVTSGLALLGTLALLIWAWRAYAPGHIVRKAALVAMIFMIIEALLGAALVLLELVAMNTSMTRAAMMALHLANTFLLLGALVLTAWWASGGASITLRGHSKMLWLLGVGLFGTILVGSSGAVTALGDTLLQHGALPGGIDQPVTRDSHLLLQMRIIHPIIGLIVGIYTLFLARTVATYRPGKTSSRLAWALVILFFVQILLGGLNVTLKAPVWMQLVHLFMADLVWSFLVLLSAAALAQPAHAQAAARSVTSRPVRLGT</sequence>
<keyword evidence="9 12" id="KW-0472">Membrane</keyword>
<evidence type="ECO:0000256" key="7">
    <source>
        <dbReference type="ARBA" id="ARBA00023004"/>
    </source>
</evidence>
<dbReference type="InterPro" id="IPR050450">
    <property type="entry name" value="COX15/CtaA_HemeA_synthase"/>
</dbReference>
<evidence type="ECO:0000256" key="4">
    <source>
        <dbReference type="ARBA" id="ARBA00022723"/>
    </source>
</evidence>
<keyword evidence="5 12" id="KW-1133">Transmembrane helix</keyword>
<evidence type="ECO:0000256" key="10">
    <source>
        <dbReference type="ARBA" id="ARBA00023157"/>
    </source>
</evidence>
<dbReference type="RefSeq" id="WP_135480608.1">
    <property type="nucleotide sequence ID" value="NZ_SIJK02000057.1"/>
</dbReference>